<organism evidence="9 10">
    <name type="scientific">Lottia gigantea</name>
    <name type="common">Giant owl limpet</name>
    <dbReference type="NCBI Taxonomy" id="225164"/>
    <lineage>
        <taxon>Eukaryota</taxon>
        <taxon>Metazoa</taxon>
        <taxon>Spiralia</taxon>
        <taxon>Lophotrochozoa</taxon>
        <taxon>Mollusca</taxon>
        <taxon>Gastropoda</taxon>
        <taxon>Patellogastropoda</taxon>
        <taxon>Lottioidea</taxon>
        <taxon>Lottiidae</taxon>
        <taxon>Lottia</taxon>
    </lineage>
</organism>
<dbReference type="RefSeq" id="XP_009063016.1">
    <property type="nucleotide sequence ID" value="XM_009064768.1"/>
</dbReference>
<dbReference type="OrthoDB" id="6480633at2759"/>
<dbReference type="InterPro" id="IPR035976">
    <property type="entry name" value="Sushi/SCR/CCP_sf"/>
</dbReference>
<evidence type="ECO:0000256" key="5">
    <source>
        <dbReference type="PROSITE-ProRule" id="PRU00302"/>
    </source>
</evidence>
<gene>
    <name evidence="9" type="ORF">LOTGIDRAFT_235483</name>
</gene>
<evidence type="ECO:0000256" key="6">
    <source>
        <dbReference type="SAM" id="SignalP"/>
    </source>
</evidence>
<evidence type="ECO:0000313" key="10">
    <source>
        <dbReference type="Proteomes" id="UP000030746"/>
    </source>
</evidence>
<feature type="signal peptide" evidence="6">
    <location>
        <begin position="1"/>
        <end position="22"/>
    </location>
</feature>
<keyword evidence="3 5" id="KW-1015">Disulfide bond</keyword>
<evidence type="ECO:0000256" key="3">
    <source>
        <dbReference type="ARBA" id="ARBA00023157"/>
    </source>
</evidence>
<feature type="chain" id="PRO_5004717666" description="Sushi domain-containing protein" evidence="6">
    <location>
        <begin position="23"/>
        <end position="332"/>
    </location>
</feature>
<dbReference type="EMBL" id="KB203115">
    <property type="protein sequence ID" value="ESO86244.1"/>
    <property type="molecule type" value="Genomic_DNA"/>
</dbReference>
<dbReference type="PANTHER" id="PTHR19325:SF560">
    <property type="entry name" value="SUSHI, VON WILLEBRAND FACTOR TYPE A, EGF AND PENTRAXIN DOMAIN-CONTAINING PROTEIN 1"/>
    <property type="match status" value="1"/>
</dbReference>
<keyword evidence="10" id="KW-1185">Reference proteome</keyword>
<keyword evidence="2" id="KW-0677">Repeat</keyword>
<dbReference type="PROSITE" id="PS50923">
    <property type="entry name" value="SUSHI"/>
    <property type="match status" value="2"/>
</dbReference>
<dbReference type="Proteomes" id="UP000030746">
    <property type="component" value="Unassembled WGS sequence"/>
</dbReference>
<sequence>MMVKANLMLVVVMLWTGSLTLASPRQQPNTMRGFWEKSVCDKYNLIENAVWIPRETCEDNKRFACKIGYQLQIQTSCTNGKWSSEPSCQAVRCPLGEEIENSVDLTPSGISGEDYDFNCLTGYTRRGLNGTLTCGENGDWMTKTPCEAVRCPLGEEIENSVDLTPSGISGEDYDFNCLTGYTRRGLNGTLTCGENGDWMTKTPCEDCIKYYNGTIVIVGTIFSPSPFGRPTDVEGCNELCSNTSQCNYANLFRQDYCVLFRSPVIFASDDYDLDQCMKQCNEMSECVTMSSDKLNIRTGGQLCYLFKVPLNEIPDDWKLLAGKGTTLTEKIC</sequence>
<dbReference type="AlphaFoldDB" id="V4BB69"/>
<protein>
    <recommendedName>
        <fullName evidence="11">Sushi domain-containing protein</fullName>
    </recommendedName>
</protein>
<feature type="disulfide bond" evidence="5">
    <location>
        <begin position="119"/>
        <end position="146"/>
    </location>
</feature>
<dbReference type="PROSITE" id="PS50948">
    <property type="entry name" value="PAN"/>
    <property type="match status" value="1"/>
</dbReference>
<evidence type="ECO:0000259" key="8">
    <source>
        <dbReference type="PROSITE" id="PS50948"/>
    </source>
</evidence>
<dbReference type="InterPro" id="IPR050350">
    <property type="entry name" value="Compl-Cell_Adhes-Reg"/>
</dbReference>
<feature type="domain" description="Sushi" evidence="7">
    <location>
        <begin position="91"/>
        <end position="148"/>
    </location>
</feature>
<dbReference type="Gene3D" id="2.10.70.10">
    <property type="entry name" value="Complement Module, domain 1"/>
    <property type="match status" value="2"/>
</dbReference>
<feature type="domain" description="Apple" evidence="8">
    <location>
        <begin position="246"/>
        <end position="332"/>
    </location>
</feature>
<accession>V4BB69</accession>
<dbReference type="STRING" id="225164.V4BB69"/>
<dbReference type="InterPro" id="IPR003609">
    <property type="entry name" value="Pan_app"/>
</dbReference>
<keyword evidence="4" id="KW-0325">Glycoprotein</keyword>
<dbReference type="KEGG" id="lgi:LOTGIDRAFT_235483"/>
<reference evidence="9 10" key="1">
    <citation type="journal article" date="2013" name="Nature">
        <title>Insights into bilaterian evolution from three spiralian genomes.</title>
        <authorList>
            <person name="Simakov O."/>
            <person name="Marletaz F."/>
            <person name="Cho S.J."/>
            <person name="Edsinger-Gonzales E."/>
            <person name="Havlak P."/>
            <person name="Hellsten U."/>
            <person name="Kuo D.H."/>
            <person name="Larsson T."/>
            <person name="Lv J."/>
            <person name="Arendt D."/>
            <person name="Savage R."/>
            <person name="Osoegawa K."/>
            <person name="de Jong P."/>
            <person name="Grimwood J."/>
            <person name="Chapman J.A."/>
            <person name="Shapiro H."/>
            <person name="Aerts A."/>
            <person name="Otillar R.P."/>
            <person name="Terry A.Y."/>
            <person name="Boore J.L."/>
            <person name="Grigoriev I.V."/>
            <person name="Lindberg D.R."/>
            <person name="Seaver E.C."/>
            <person name="Weisblat D.A."/>
            <person name="Putnam N.H."/>
            <person name="Rokhsar D.S."/>
        </authorList>
    </citation>
    <scope>NUCLEOTIDE SEQUENCE [LARGE SCALE GENOMIC DNA]</scope>
</reference>
<feature type="domain" description="Sushi" evidence="7">
    <location>
        <begin position="149"/>
        <end position="206"/>
    </location>
</feature>
<dbReference type="Pfam" id="PF00084">
    <property type="entry name" value="Sushi"/>
    <property type="match status" value="2"/>
</dbReference>
<feature type="disulfide bond" evidence="5">
    <location>
        <begin position="177"/>
        <end position="204"/>
    </location>
</feature>
<dbReference type="InterPro" id="IPR000436">
    <property type="entry name" value="Sushi_SCR_CCP_dom"/>
</dbReference>
<evidence type="ECO:0000313" key="9">
    <source>
        <dbReference type="EMBL" id="ESO86244.1"/>
    </source>
</evidence>
<dbReference type="GeneID" id="20249864"/>
<dbReference type="PANTHER" id="PTHR19325">
    <property type="entry name" value="COMPLEMENT COMPONENT-RELATED SUSHI DOMAIN-CONTAINING"/>
    <property type="match status" value="1"/>
</dbReference>
<dbReference type="CTD" id="20249864"/>
<keyword evidence="6" id="KW-0732">Signal</keyword>
<proteinExistence type="predicted"/>
<dbReference type="SUPFAM" id="SSF57535">
    <property type="entry name" value="Complement control module/SCR domain"/>
    <property type="match status" value="3"/>
</dbReference>
<dbReference type="SMART" id="SM00032">
    <property type="entry name" value="CCP"/>
    <property type="match status" value="3"/>
</dbReference>
<evidence type="ECO:0000256" key="2">
    <source>
        <dbReference type="ARBA" id="ARBA00022737"/>
    </source>
</evidence>
<keyword evidence="1 5" id="KW-0768">Sushi</keyword>
<evidence type="ECO:0000259" key="7">
    <source>
        <dbReference type="PROSITE" id="PS50923"/>
    </source>
</evidence>
<evidence type="ECO:0008006" key="11">
    <source>
        <dbReference type="Google" id="ProtNLM"/>
    </source>
</evidence>
<dbReference type="HOGENOM" id="CLU_077500_0_0_1"/>
<name>V4BB69_LOTGI</name>
<comment type="caution">
    <text evidence="5">Lacks conserved residue(s) required for the propagation of feature annotation.</text>
</comment>
<evidence type="ECO:0000256" key="1">
    <source>
        <dbReference type="ARBA" id="ARBA00022659"/>
    </source>
</evidence>
<evidence type="ECO:0000256" key="4">
    <source>
        <dbReference type="ARBA" id="ARBA00023180"/>
    </source>
</evidence>